<evidence type="ECO:0000313" key="2">
    <source>
        <dbReference type="EMBL" id="HIQ95311.1"/>
    </source>
</evidence>
<evidence type="ECO:0000256" key="1">
    <source>
        <dbReference type="SAM" id="Coils"/>
    </source>
</evidence>
<dbReference type="InterPro" id="IPR024930">
    <property type="entry name" value="Skp_dom_sf"/>
</dbReference>
<name>A0A9D0ZTN6_9FIRM</name>
<keyword evidence="1" id="KW-0175">Coiled coil</keyword>
<organism evidence="2 3">
    <name type="scientific">Candidatus Limivivens merdigallinarum</name>
    <dbReference type="NCBI Taxonomy" id="2840859"/>
    <lineage>
        <taxon>Bacteria</taxon>
        <taxon>Bacillati</taxon>
        <taxon>Bacillota</taxon>
        <taxon>Clostridia</taxon>
        <taxon>Lachnospirales</taxon>
        <taxon>Lachnospiraceae</taxon>
        <taxon>Lachnospiraceae incertae sedis</taxon>
        <taxon>Candidatus Limivivens</taxon>
    </lineage>
</organism>
<dbReference type="Proteomes" id="UP000886886">
    <property type="component" value="Unassembled WGS sequence"/>
</dbReference>
<reference evidence="2" key="2">
    <citation type="journal article" date="2021" name="PeerJ">
        <title>Extensive microbial diversity within the chicken gut microbiome revealed by metagenomics and culture.</title>
        <authorList>
            <person name="Gilroy R."/>
            <person name="Ravi A."/>
            <person name="Getino M."/>
            <person name="Pursley I."/>
            <person name="Horton D.L."/>
            <person name="Alikhan N.F."/>
            <person name="Baker D."/>
            <person name="Gharbi K."/>
            <person name="Hall N."/>
            <person name="Watson M."/>
            <person name="Adriaenssens E.M."/>
            <person name="Foster-Nyarko E."/>
            <person name="Jarju S."/>
            <person name="Secka A."/>
            <person name="Antonio M."/>
            <person name="Oren A."/>
            <person name="Chaudhuri R.R."/>
            <person name="La Ragione R."/>
            <person name="Hildebrand F."/>
            <person name="Pallen M.J."/>
        </authorList>
    </citation>
    <scope>NUCLEOTIDE SEQUENCE</scope>
    <source>
        <strain evidence="2">ChiSjej3B21-11622</strain>
    </source>
</reference>
<feature type="coiled-coil region" evidence="1">
    <location>
        <begin position="19"/>
        <end position="76"/>
    </location>
</feature>
<accession>A0A9D0ZTN6</accession>
<dbReference type="SUPFAM" id="SSF111384">
    <property type="entry name" value="OmpH-like"/>
    <property type="match status" value="1"/>
</dbReference>
<evidence type="ECO:0000313" key="3">
    <source>
        <dbReference type="Proteomes" id="UP000886886"/>
    </source>
</evidence>
<comment type="caution">
    <text evidence="2">The sequence shown here is derived from an EMBL/GenBank/DDBJ whole genome shotgun (WGS) entry which is preliminary data.</text>
</comment>
<protein>
    <recommendedName>
        <fullName evidence="4">ATPase</fullName>
    </recommendedName>
</protein>
<dbReference type="EMBL" id="DVFT01000028">
    <property type="protein sequence ID" value="HIQ95311.1"/>
    <property type="molecule type" value="Genomic_DNA"/>
</dbReference>
<dbReference type="AlphaFoldDB" id="A0A9D0ZTN6"/>
<evidence type="ECO:0008006" key="4">
    <source>
        <dbReference type="Google" id="ProtNLM"/>
    </source>
</evidence>
<reference evidence="2" key="1">
    <citation type="submission" date="2020-10" db="EMBL/GenBank/DDBJ databases">
        <authorList>
            <person name="Gilroy R."/>
        </authorList>
    </citation>
    <scope>NUCLEOTIDE SEQUENCE</scope>
    <source>
        <strain evidence="2">ChiSjej3B21-11622</strain>
    </source>
</reference>
<proteinExistence type="predicted"/>
<gene>
    <name evidence="2" type="ORF">IAB26_01990</name>
</gene>
<sequence>MDTIVQQISEIELAAVNIMNASVEEKKEMDAKLQKEIQEYDAEVDARTEAQLEKLNQELAAQKEESLKTLQEETQKEILALDSEYSRKHDSLSDEILKKMIEG</sequence>